<gene>
    <name evidence="3" type="ORF">C2E25_09765</name>
</gene>
<dbReference type="Pfam" id="PF13447">
    <property type="entry name" value="Multi-haem_cyto"/>
    <property type="match status" value="1"/>
</dbReference>
<keyword evidence="1 2" id="KW-0732">Signal</keyword>
<dbReference type="Proteomes" id="UP000236340">
    <property type="component" value="Unassembled WGS sequence"/>
</dbReference>
<dbReference type="Gene3D" id="1.20.850.10">
    <property type="entry name" value="Hydroxylamine Oxidoreductase, Chain A, domain 2"/>
    <property type="match status" value="1"/>
</dbReference>
<accession>A0A2K2H9E5</accession>
<dbReference type="InterPro" id="IPR051829">
    <property type="entry name" value="Multiheme_Cytochr_ET"/>
</dbReference>
<proteinExistence type="predicted"/>
<feature type="signal peptide" evidence="2">
    <location>
        <begin position="1"/>
        <end position="18"/>
    </location>
</feature>
<organism evidence="3 4">
    <name type="scientific">Geothermobacter hydrogeniphilus</name>
    <dbReference type="NCBI Taxonomy" id="1969733"/>
    <lineage>
        <taxon>Bacteria</taxon>
        <taxon>Pseudomonadati</taxon>
        <taxon>Thermodesulfobacteriota</taxon>
        <taxon>Desulfuromonadia</taxon>
        <taxon>Desulfuromonadales</taxon>
        <taxon>Geothermobacteraceae</taxon>
        <taxon>Geothermobacter</taxon>
    </lineage>
</organism>
<evidence type="ECO:0000256" key="1">
    <source>
        <dbReference type="ARBA" id="ARBA00022729"/>
    </source>
</evidence>
<evidence type="ECO:0000313" key="4">
    <source>
        <dbReference type="Proteomes" id="UP000236340"/>
    </source>
</evidence>
<dbReference type="SUPFAM" id="SSF48695">
    <property type="entry name" value="Multiheme cytochromes"/>
    <property type="match status" value="1"/>
</dbReference>
<name>A0A2K2H9E5_9BACT</name>
<dbReference type="Gene3D" id="1.10.780.10">
    <property type="entry name" value="Hydroxylamine Oxidoreductase, Chain A, domain 1"/>
    <property type="match status" value="1"/>
</dbReference>
<dbReference type="PANTHER" id="PTHR35038:SF6">
    <property type="entry name" value="SURFACE LOCALIZED DECAHEME CYTOCHROME C LIPOPROTEIN"/>
    <property type="match status" value="1"/>
</dbReference>
<dbReference type="InterPro" id="IPR036280">
    <property type="entry name" value="Multihaem_cyt_sf"/>
</dbReference>
<dbReference type="EMBL" id="PPFX01000020">
    <property type="protein sequence ID" value="PNU19948.1"/>
    <property type="molecule type" value="Genomic_DNA"/>
</dbReference>
<reference evidence="3 4" key="1">
    <citation type="journal article" date="2018" name="Genome Announc.">
        <title>Genome Sequence of Geothermobacter sp. HR-1 Iron Reducer from the Loihi Seamount.</title>
        <authorList>
            <person name="Smith H."/>
            <person name="Abuyen K."/>
            <person name="Tremblay J."/>
            <person name="Savalia P."/>
            <person name="Perez-Rodriguez I."/>
            <person name="Emerson D."/>
            <person name="Tully B."/>
            <person name="Amend J."/>
        </authorList>
    </citation>
    <scope>NUCLEOTIDE SEQUENCE [LARGE SCALE GENOMIC DNA]</scope>
    <source>
        <strain evidence="3 4">HR-1</strain>
    </source>
</reference>
<comment type="caution">
    <text evidence="3">The sequence shown here is derived from an EMBL/GenBank/DDBJ whole genome shotgun (WGS) entry which is preliminary data.</text>
</comment>
<dbReference type="GO" id="GO:0016491">
    <property type="term" value="F:oxidoreductase activity"/>
    <property type="evidence" value="ECO:0007669"/>
    <property type="project" value="TreeGrafter"/>
</dbReference>
<evidence type="ECO:0000313" key="3">
    <source>
        <dbReference type="EMBL" id="PNU19948.1"/>
    </source>
</evidence>
<sequence length="430" mass="48045">MRILLTLALLLSAVPIFAADRDCLDCHRKETPAAVRQWQQSAHASSGVGCADCHGKDHDLILRGKAVVGAEVCGTCHRQALAEHRRSRHGKGLHSGWGCTRNMPDRNRTECGFCHQEGSSLPVSTVHCARFLEQSGEMRQNGCNRCHSVENSCGSCHGNHLTDLALVRDPQVCAKCHMGPDHPQWEMWTTSQHGQINKVRGRVDGPDCQSCHLAAGGHDVSRGITVSPGGKPYSAQAVKAERKAMLAVCVSCHARGFAMRELQRGDRIREQARALVDQARSIIEDLNDRGLLRPGPEDRPAHPLRGRTLVLDGQMLYENISHIERLFFKMQKYDFARTWKGAYHQNPDYTHWYGNAELKMDLVDIRSEADRLLNFAVTKRDSAESAVGPVPGDPTKELERLRKRFDRGGMSAEAYRAEKQRLLDTWSRNP</sequence>
<dbReference type="AlphaFoldDB" id="A0A2K2H9E5"/>
<dbReference type="OrthoDB" id="9814800at2"/>
<feature type="chain" id="PRO_5014421160" evidence="2">
    <location>
        <begin position="19"/>
        <end position="430"/>
    </location>
</feature>
<dbReference type="PANTHER" id="PTHR35038">
    <property type="entry name" value="DISSIMILATORY SULFITE REDUCTASE SIRA"/>
    <property type="match status" value="1"/>
</dbReference>
<evidence type="ECO:0000256" key="2">
    <source>
        <dbReference type="SAM" id="SignalP"/>
    </source>
</evidence>
<dbReference type="RefSeq" id="WP_103115561.1">
    <property type="nucleotide sequence ID" value="NZ_PPFX01000020.1"/>
</dbReference>
<protein>
    <submittedName>
        <fullName evidence="3">Uncharacterized protein</fullName>
    </submittedName>
</protein>